<reference evidence="3" key="1">
    <citation type="submission" date="2007-07" db="EMBL/GenBank/DDBJ databases">
        <title>PCAP assembly of the Caenorhabditis remanei genome.</title>
        <authorList>
            <consortium name="The Caenorhabditis remanei Sequencing Consortium"/>
            <person name="Wilson R.K."/>
        </authorList>
    </citation>
    <scope>NUCLEOTIDE SEQUENCE [LARGE SCALE GENOMIC DNA]</scope>
    <source>
        <strain evidence="3">PB4641</strain>
    </source>
</reference>
<gene>
    <name evidence="3" type="ORF">CRE_29433</name>
</gene>
<evidence type="ECO:0000256" key="2">
    <source>
        <dbReference type="SAM" id="SignalP"/>
    </source>
</evidence>
<keyword evidence="4" id="KW-1185">Reference proteome</keyword>
<dbReference type="GeneID" id="9812566"/>
<feature type="compositionally biased region" description="Polar residues" evidence="1">
    <location>
        <begin position="26"/>
        <end position="35"/>
    </location>
</feature>
<dbReference type="EMBL" id="DS268416">
    <property type="protein sequence ID" value="EFP12485.1"/>
    <property type="molecule type" value="Genomic_DNA"/>
</dbReference>
<evidence type="ECO:0000313" key="4">
    <source>
        <dbReference type="Proteomes" id="UP000008281"/>
    </source>
</evidence>
<feature type="signal peptide" evidence="2">
    <location>
        <begin position="1"/>
        <end position="21"/>
    </location>
</feature>
<dbReference type="KEGG" id="crq:GCK72_002726"/>
<dbReference type="CTD" id="9812566"/>
<dbReference type="Proteomes" id="UP000008281">
    <property type="component" value="Unassembled WGS sequence"/>
</dbReference>
<keyword evidence="2" id="KW-0732">Signal</keyword>
<proteinExistence type="predicted"/>
<dbReference type="HOGENOM" id="CLU_2576134_0_0_1"/>
<accession>E3LUZ6</accession>
<sequence>MIQKTTILFMALTLLAIFARGQNNVTAGGQNNTAQGPPPAAAPGPAATEVEGTGEPAGNGTSSSAYLNYGLGASFVLLAAL</sequence>
<name>E3LUZ6_CAERE</name>
<protein>
    <submittedName>
        <fullName evidence="3">Uncharacterized protein</fullName>
    </submittedName>
</protein>
<dbReference type="AlphaFoldDB" id="E3LUZ6"/>
<feature type="chain" id="PRO_5015089337" evidence="2">
    <location>
        <begin position="22"/>
        <end position="81"/>
    </location>
</feature>
<evidence type="ECO:0000313" key="3">
    <source>
        <dbReference type="EMBL" id="EFP12485.1"/>
    </source>
</evidence>
<feature type="region of interest" description="Disordered" evidence="1">
    <location>
        <begin position="26"/>
        <end position="67"/>
    </location>
</feature>
<evidence type="ECO:0000256" key="1">
    <source>
        <dbReference type="SAM" id="MobiDB-lite"/>
    </source>
</evidence>
<organism evidence="4">
    <name type="scientific">Caenorhabditis remanei</name>
    <name type="common">Caenorhabditis vulgaris</name>
    <dbReference type="NCBI Taxonomy" id="31234"/>
    <lineage>
        <taxon>Eukaryota</taxon>
        <taxon>Metazoa</taxon>
        <taxon>Ecdysozoa</taxon>
        <taxon>Nematoda</taxon>
        <taxon>Chromadorea</taxon>
        <taxon>Rhabditida</taxon>
        <taxon>Rhabditina</taxon>
        <taxon>Rhabditomorpha</taxon>
        <taxon>Rhabditoidea</taxon>
        <taxon>Rhabditidae</taxon>
        <taxon>Peloderinae</taxon>
        <taxon>Caenorhabditis</taxon>
    </lineage>
</organism>